<dbReference type="AlphaFoldDB" id="A0A381XFZ5"/>
<proteinExistence type="predicted"/>
<accession>A0A381XFZ5</accession>
<evidence type="ECO:0000256" key="1">
    <source>
        <dbReference type="SAM" id="MobiDB-lite"/>
    </source>
</evidence>
<feature type="transmembrane region" description="Helical" evidence="2">
    <location>
        <begin position="33"/>
        <end position="52"/>
    </location>
</feature>
<keyword evidence="2" id="KW-0472">Membrane</keyword>
<feature type="non-terminal residue" evidence="3">
    <location>
        <position position="1"/>
    </location>
</feature>
<reference evidence="3" key="1">
    <citation type="submission" date="2018-05" db="EMBL/GenBank/DDBJ databases">
        <authorList>
            <person name="Lanie J.A."/>
            <person name="Ng W.-L."/>
            <person name="Kazmierczak K.M."/>
            <person name="Andrzejewski T.M."/>
            <person name="Davidsen T.M."/>
            <person name="Wayne K.J."/>
            <person name="Tettelin H."/>
            <person name="Glass J.I."/>
            <person name="Rusch D."/>
            <person name="Podicherti R."/>
            <person name="Tsui H.-C.T."/>
            <person name="Winkler M.E."/>
        </authorList>
    </citation>
    <scope>NUCLEOTIDE SEQUENCE</scope>
</reference>
<keyword evidence="2" id="KW-0812">Transmembrane</keyword>
<feature type="region of interest" description="Disordered" evidence="1">
    <location>
        <begin position="109"/>
        <end position="128"/>
    </location>
</feature>
<protein>
    <submittedName>
        <fullName evidence="3">Uncharacterized protein</fullName>
    </submittedName>
</protein>
<organism evidence="3">
    <name type="scientific">marine metagenome</name>
    <dbReference type="NCBI Taxonomy" id="408172"/>
    <lineage>
        <taxon>unclassified sequences</taxon>
        <taxon>metagenomes</taxon>
        <taxon>ecological metagenomes</taxon>
    </lineage>
</organism>
<evidence type="ECO:0000256" key="2">
    <source>
        <dbReference type="SAM" id="Phobius"/>
    </source>
</evidence>
<evidence type="ECO:0000313" key="3">
    <source>
        <dbReference type="EMBL" id="SVA63665.1"/>
    </source>
</evidence>
<name>A0A381XFZ5_9ZZZZ</name>
<dbReference type="EMBL" id="UINC01015043">
    <property type="protein sequence ID" value="SVA63665.1"/>
    <property type="molecule type" value="Genomic_DNA"/>
</dbReference>
<sequence>VEWVCSAGLVCGAVTHSPDTLSDWRQQMRFERLTAVITSAALFAVAAPIALAQSGNAPALKRTPDGQPDISGIFTFRTLTPLQRPAELGEKNALSAEEAAQFEAAERTRLNRDLFDPESGAPSAGYQSRAEGGVLSYNEFWYERGIELTSDKRTSLVVDPPNGRIPYTEDFNRANGIRRLNLRNGFADHYTDRSLGDRCLMGSNSGPPMRPGSYNNNVLIMQVPGYVTIVNEHIHNTRIIAVSDQPHSDIRQWVGSSRGHFDGETLVVETKNFSRATNFSGSSKDTHLVERFTRVDDDTVMYEFTIDDPNNYTRPWTVAIPFRRTDGPLFEYACHEGNYGLTGIMAGARRLNTQAVEGTR</sequence>
<gene>
    <name evidence="3" type="ORF">METZ01_LOCUS116519</name>
</gene>
<keyword evidence="2" id="KW-1133">Transmembrane helix</keyword>